<dbReference type="Proteomes" id="UP000066624">
    <property type="component" value="Chromosome"/>
</dbReference>
<dbReference type="Gene3D" id="3.40.50.1860">
    <property type="match status" value="2"/>
</dbReference>
<protein>
    <submittedName>
        <fullName evidence="3">Aspartate racemase</fullName>
    </submittedName>
</protein>
<comment type="similarity">
    <text evidence="1">Belongs to the aspartate/glutamate racemases family.</text>
</comment>
<dbReference type="KEGG" id="wma:WM2015_3029"/>
<dbReference type="GO" id="GO:0047661">
    <property type="term" value="F:amino-acid racemase activity"/>
    <property type="evidence" value="ECO:0007669"/>
    <property type="project" value="InterPro"/>
</dbReference>
<dbReference type="PANTHER" id="PTHR21198">
    <property type="entry name" value="GLUTAMATE RACEMASE"/>
    <property type="match status" value="1"/>
</dbReference>
<evidence type="ECO:0000256" key="2">
    <source>
        <dbReference type="ARBA" id="ARBA00023235"/>
    </source>
</evidence>
<dbReference type="SUPFAM" id="SSF53681">
    <property type="entry name" value="Aspartate/glutamate racemase"/>
    <property type="match status" value="2"/>
</dbReference>
<dbReference type="InterPro" id="IPR015942">
    <property type="entry name" value="Asp/Glu/hydantoin_racemase"/>
</dbReference>
<dbReference type="PANTHER" id="PTHR21198:SF7">
    <property type="entry name" value="ASPARTATE-GLUTAMATE RACEMASE FAMILY"/>
    <property type="match status" value="1"/>
</dbReference>
<sequence>MKTIGLLGGMSWESTLEYYRLINQGVKARLGGLHSARIALLSLDFAEIEALQRADDWPTLGARLAEAARQIEAAGAECLLIGTNTMHRVAEEVQAAIRIPLLHIADATAERLVEREIRSVGLLGTAFTMEQDFYKGRLAERFGLEVLVPDRMDRDTVHRVIYQELCRGELNEASRAEYLRIIAVLAERGAEAVILGCTEIGLLVAQDDTPVPLIDTTIVHAEAAVAWALDEVTSLG</sequence>
<dbReference type="PATRIC" id="fig|1579979.3.peg.3098"/>
<dbReference type="EMBL" id="CP012154">
    <property type="protein sequence ID" value="AKS43381.1"/>
    <property type="molecule type" value="Genomic_DNA"/>
</dbReference>
<reference evidence="4" key="1">
    <citation type="submission" date="2015-07" db="EMBL/GenBank/DDBJ databases">
        <authorList>
            <person name="Kim K.M."/>
        </authorList>
    </citation>
    <scope>NUCLEOTIDE SEQUENCE [LARGE SCALE GENOMIC DNA]</scope>
    <source>
        <strain evidence="4">KCTC 42284</strain>
    </source>
</reference>
<dbReference type="NCBIfam" id="TIGR00035">
    <property type="entry name" value="asp_race"/>
    <property type="match status" value="1"/>
</dbReference>
<accession>A0A0K0Y0I5</accession>
<dbReference type="STRING" id="1579979.WM2015_3029"/>
<name>A0A0K0Y0I5_9GAMM</name>
<keyword evidence="4" id="KW-1185">Reference proteome</keyword>
<keyword evidence="2" id="KW-0413">Isomerase</keyword>
<organism evidence="3 4">
    <name type="scientific">Wenzhouxiangella marina</name>
    <dbReference type="NCBI Taxonomy" id="1579979"/>
    <lineage>
        <taxon>Bacteria</taxon>
        <taxon>Pseudomonadati</taxon>
        <taxon>Pseudomonadota</taxon>
        <taxon>Gammaproteobacteria</taxon>
        <taxon>Chromatiales</taxon>
        <taxon>Wenzhouxiangellaceae</taxon>
        <taxon>Wenzhouxiangella</taxon>
    </lineage>
</organism>
<dbReference type="InterPro" id="IPR001920">
    <property type="entry name" value="Asp/Glu_race"/>
</dbReference>
<evidence type="ECO:0000313" key="3">
    <source>
        <dbReference type="EMBL" id="AKS43381.1"/>
    </source>
</evidence>
<proteinExistence type="inferred from homology"/>
<evidence type="ECO:0000313" key="4">
    <source>
        <dbReference type="Proteomes" id="UP000066624"/>
    </source>
</evidence>
<dbReference type="RefSeq" id="WP_049726870.1">
    <property type="nucleotide sequence ID" value="NZ_CP012154.1"/>
</dbReference>
<dbReference type="InterPro" id="IPR004380">
    <property type="entry name" value="Asp_race"/>
</dbReference>
<evidence type="ECO:0000256" key="1">
    <source>
        <dbReference type="ARBA" id="ARBA00007847"/>
    </source>
</evidence>
<gene>
    <name evidence="3" type="ORF">WM2015_3029</name>
</gene>
<dbReference type="AlphaFoldDB" id="A0A0K0Y0I5"/>
<dbReference type="OrthoDB" id="9803739at2"/>
<dbReference type="Pfam" id="PF01177">
    <property type="entry name" value="Asp_Glu_race"/>
    <property type="match status" value="1"/>
</dbReference>